<dbReference type="PANTHER" id="PTHR43874">
    <property type="entry name" value="TWO-COMPONENT RESPONSE REGULATOR"/>
    <property type="match status" value="1"/>
</dbReference>
<dbReference type="InterPro" id="IPR045279">
    <property type="entry name" value="ARR-like"/>
</dbReference>
<evidence type="ECO:0000256" key="9">
    <source>
        <dbReference type="PROSITE-ProRule" id="PRU00357"/>
    </source>
</evidence>
<organism evidence="13 14">
    <name type="scientific">Trapa incisa</name>
    <dbReference type="NCBI Taxonomy" id="236973"/>
    <lineage>
        <taxon>Eukaryota</taxon>
        <taxon>Viridiplantae</taxon>
        <taxon>Streptophyta</taxon>
        <taxon>Embryophyta</taxon>
        <taxon>Tracheophyta</taxon>
        <taxon>Spermatophyta</taxon>
        <taxon>Magnoliopsida</taxon>
        <taxon>eudicotyledons</taxon>
        <taxon>Gunneridae</taxon>
        <taxon>Pentapetalae</taxon>
        <taxon>rosids</taxon>
        <taxon>malvids</taxon>
        <taxon>Myrtales</taxon>
        <taxon>Lythraceae</taxon>
        <taxon>Trapa</taxon>
    </lineage>
</organism>
<feature type="compositionally biased region" description="Basic and acidic residues" evidence="10">
    <location>
        <begin position="1"/>
        <end position="14"/>
    </location>
</feature>
<evidence type="ECO:0000313" key="13">
    <source>
        <dbReference type="EMBL" id="KAK4759529.1"/>
    </source>
</evidence>
<keyword evidence="7 9" id="KW-0539">Nucleus</keyword>
<dbReference type="GO" id="GO:0007623">
    <property type="term" value="P:circadian rhythm"/>
    <property type="evidence" value="ECO:0007669"/>
    <property type="project" value="UniProtKB-ARBA"/>
</dbReference>
<dbReference type="PANTHER" id="PTHR43874:SF125">
    <property type="entry name" value="TWO-COMPONENT RESPONSE REGULATOR-LIKE APRR7"/>
    <property type="match status" value="1"/>
</dbReference>
<feature type="region of interest" description="Disordered" evidence="10">
    <location>
        <begin position="647"/>
        <end position="705"/>
    </location>
</feature>
<feature type="compositionally biased region" description="Gly residues" evidence="10">
    <location>
        <begin position="681"/>
        <end position="697"/>
    </location>
</feature>
<dbReference type="GO" id="GO:0009736">
    <property type="term" value="P:cytokinin-activated signaling pathway"/>
    <property type="evidence" value="ECO:0007669"/>
    <property type="project" value="InterPro"/>
</dbReference>
<dbReference type="PROSITE" id="PS51017">
    <property type="entry name" value="CCT"/>
    <property type="match status" value="1"/>
</dbReference>
<feature type="compositionally biased region" description="Basic and acidic residues" evidence="10">
    <location>
        <begin position="504"/>
        <end position="516"/>
    </location>
</feature>
<evidence type="ECO:0000256" key="10">
    <source>
        <dbReference type="SAM" id="MobiDB-lite"/>
    </source>
</evidence>
<dbReference type="PROSITE" id="PS50110">
    <property type="entry name" value="RESPONSE_REGULATORY"/>
    <property type="match status" value="1"/>
</dbReference>
<dbReference type="GO" id="GO:0010017">
    <property type="term" value="P:red or far-red light signaling pathway"/>
    <property type="evidence" value="ECO:0007669"/>
    <property type="project" value="UniProtKB-ARBA"/>
</dbReference>
<feature type="compositionally biased region" description="Polar residues" evidence="10">
    <location>
        <begin position="647"/>
        <end position="665"/>
    </location>
</feature>
<gene>
    <name evidence="13" type="ORF">SAY87_022660</name>
</gene>
<feature type="region of interest" description="Disordered" evidence="10">
    <location>
        <begin position="211"/>
        <end position="268"/>
    </location>
</feature>
<comment type="similarity">
    <text evidence="2">Belongs to the ARR-like family.</text>
</comment>
<feature type="domain" description="CCT" evidence="12">
    <location>
        <begin position="712"/>
        <end position="753"/>
    </location>
</feature>
<feature type="region of interest" description="Disordered" evidence="10">
    <location>
        <begin position="480"/>
        <end position="540"/>
    </location>
</feature>
<dbReference type="GO" id="GO:0000160">
    <property type="term" value="P:phosphorelay signal transduction system"/>
    <property type="evidence" value="ECO:0007669"/>
    <property type="project" value="UniProtKB-KW"/>
</dbReference>
<dbReference type="GO" id="GO:0045892">
    <property type="term" value="P:negative regulation of DNA-templated transcription"/>
    <property type="evidence" value="ECO:0007669"/>
    <property type="project" value="UniProtKB-ARBA"/>
</dbReference>
<comment type="caution">
    <text evidence="8">Lacks conserved residue(s) required for the propagation of feature annotation.</text>
</comment>
<evidence type="ECO:0000256" key="7">
    <source>
        <dbReference type="ARBA" id="ARBA00023242"/>
    </source>
</evidence>
<dbReference type="GO" id="GO:0005634">
    <property type="term" value="C:nucleus"/>
    <property type="evidence" value="ECO:0007669"/>
    <property type="project" value="UniProtKB-SubCell"/>
</dbReference>
<evidence type="ECO:0000259" key="12">
    <source>
        <dbReference type="PROSITE" id="PS51017"/>
    </source>
</evidence>
<protein>
    <recommendedName>
        <fullName evidence="15">Two-component response regulator-like APRR7</fullName>
    </recommendedName>
</protein>
<dbReference type="Proteomes" id="UP001345219">
    <property type="component" value="Chromosome 17"/>
</dbReference>
<feature type="compositionally biased region" description="Polar residues" evidence="10">
    <location>
        <begin position="480"/>
        <end position="498"/>
    </location>
</feature>
<keyword evidence="6" id="KW-0804">Transcription</keyword>
<dbReference type="InterPro" id="IPR001789">
    <property type="entry name" value="Sig_transdc_resp-reg_receiver"/>
</dbReference>
<sequence length="765" mass="83468">MTADDGDRDKDSLRPDGTLLDGKKRVKDSIARNEQQISKDNGLIYNENISDLQDGQSGPTWNQAMLQVQKQKPPRTANWERFLHLRSLKVLLVENDDSTRHVVSALLRNCSYEVIEAANVLHAWKILEDLTKHIDLVLAEVSMPSLYGIALLSKIMSHRSRKNIPVIMMSSHDSMGLVFKCLSRGAVDFLVKPIRKNELKNLWQHVWRRCHSSSGSGSESCTQTQKSVRSKSIERSGNFTSDNDEDHNGSTDLNIGDGSDSESGTHTCWTKQSAEIDSPQLTSSWDGAVGCADSTCAQVIHWNAETSQNKQVLAIGSKKSKELQELPGNIPVGSKIELCLSRNKGLQDVQPMDLLNKTKASEQRNLLEKASCNFSEGTDKGKLHIIFSEIPSNKMLNEPASLTGIGMNTDSQTETRELEGPRRISSVSDINNVQSNDTKDFPPIELSLKRQRSVKEIAAEDERKVLRRSDASAFSRYNFSSATSNNAPGNSVSGQMKKSNMKAKGKDLIQDNDGHSNGEVPEQCSKWGSNDIDMGSTTDGMVTPSLIRSKAFITTKMKCLDPSCLHTPENYHRKTGESAGAAAKGQVKGVQSILHLQDQHHHHEKQVLSHHHDLSMKLLAASAPHCGSSNLLGRHVEGNAANYSVNGSATGSNHGSNGVNRSSVAANDGGMNGESENGDAGKNGSGNAGMSGSGSGSGVADNTGEGSRFAQRVAALGKFRPKRSKRCFHKKVRYQSRRLAEQLPCIRGQFVRKSTDKNTSNCADS</sequence>
<dbReference type="Pfam" id="PF06203">
    <property type="entry name" value="CCT"/>
    <property type="match status" value="1"/>
</dbReference>
<evidence type="ECO:0000256" key="6">
    <source>
        <dbReference type="ARBA" id="ARBA00023163"/>
    </source>
</evidence>
<comment type="caution">
    <text evidence="13">The sequence shown here is derived from an EMBL/GenBank/DDBJ whole genome shotgun (WGS) entry which is preliminary data.</text>
</comment>
<keyword evidence="14" id="KW-1185">Reference proteome</keyword>
<dbReference type="AlphaFoldDB" id="A0AAN7Q5S6"/>
<dbReference type="SUPFAM" id="SSF52172">
    <property type="entry name" value="CheY-like"/>
    <property type="match status" value="1"/>
</dbReference>
<dbReference type="InterPro" id="IPR011006">
    <property type="entry name" value="CheY-like_superfamily"/>
</dbReference>
<dbReference type="FunFam" id="3.40.50.2300:FF:000214">
    <property type="entry name" value="Two-component response regulator-like PRR37"/>
    <property type="match status" value="1"/>
</dbReference>
<feature type="domain" description="Response regulatory" evidence="11">
    <location>
        <begin position="89"/>
        <end position="207"/>
    </location>
</feature>
<keyword evidence="5" id="KW-0090">Biological rhythms</keyword>
<evidence type="ECO:0000256" key="3">
    <source>
        <dbReference type="ARBA" id="ARBA00023012"/>
    </source>
</evidence>
<comment type="subcellular location">
    <subcellularLocation>
        <location evidence="1 9">Nucleus</location>
    </subcellularLocation>
</comment>
<evidence type="ECO:0000256" key="1">
    <source>
        <dbReference type="ARBA" id="ARBA00004123"/>
    </source>
</evidence>
<dbReference type="EMBL" id="JAXIOK010000011">
    <property type="protein sequence ID" value="KAK4759529.1"/>
    <property type="molecule type" value="Genomic_DNA"/>
</dbReference>
<evidence type="ECO:0000256" key="8">
    <source>
        <dbReference type="PROSITE-ProRule" id="PRU00169"/>
    </source>
</evidence>
<dbReference type="Gene3D" id="3.40.50.2300">
    <property type="match status" value="1"/>
</dbReference>
<proteinExistence type="inferred from homology"/>
<feature type="region of interest" description="Disordered" evidence="10">
    <location>
        <begin position="1"/>
        <end position="25"/>
    </location>
</feature>
<evidence type="ECO:0008006" key="15">
    <source>
        <dbReference type="Google" id="ProtNLM"/>
    </source>
</evidence>
<evidence type="ECO:0000256" key="5">
    <source>
        <dbReference type="ARBA" id="ARBA00023108"/>
    </source>
</evidence>
<dbReference type="InterPro" id="IPR010402">
    <property type="entry name" value="CCT_domain"/>
</dbReference>
<dbReference type="CDD" id="cd17582">
    <property type="entry name" value="psREC_PRR"/>
    <property type="match status" value="1"/>
</dbReference>
<evidence type="ECO:0000256" key="2">
    <source>
        <dbReference type="ARBA" id="ARBA00010330"/>
    </source>
</evidence>
<evidence type="ECO:0000256" key="4">
    <source>
        <dbReference type="ARBA" id="ARBA00023015"/>
    </source>
</evidence>
<dbReference type="Pfam" id="PF00072">
    <property type="entry name" value="Response_reg"/>
    <property type="match status" value="1"/>
</dbReference>
<keyword evidence="3" id="KW-0902">Two-component regulatory system</keyword>
<evidence type="ECO:0000259" key="11">
    <source>
        <dbReference type="PROSITE" id="PS50110"/>
    </source>
</evidence>
<name>A0AAN7Q5S6_9MYRT</name>
<dbReference type="SMART" id="SM00448">
    <property type="entry name" value="REC"/>
    <property type="match status" value="1"/>
</dbReference>
<evidence type="ECO:0000313" key="14">
    <source>
        <dbReference type="Proteomes" id="UP001345219"/>
    </source>
</evidence>
<reference evidence="13 14" key="1">
    <citation type="journal article" date="2023" name="Hortic Res">
        <title>Pangenome of water caltrop reveals structural variations and asymmetric subgenome divergence after allopolyploidization.</title>
        <authorList>
            <person name="Zhang X."/>
            <person name="Chen Y."/>
            <person name="Wang L."/>
            <person name="Yuan Y."/>
            <person name="Fang M."/>
            <person name="Shi L."/>
            <person name="Lu R."/>
            <person name="Comes H.P."/>
            <person name="Ma Y."/>
            <person name="Chen Y."/>
            <person name="Huang G."/>
            <person name="Zhou Y."/>
            <person name="Zheng Z."/>
            <person name="Qiu Y."/>
        </authorList>
    </citation>
    <scope>NUCLEOTIDE SEQUENCE [LARGE SCALE GENOMIC DNA]</scope>
    <source>
        <tissue evidence="13">Roots</tissue>
    </source>
</reference>
<keyword evidence="4" id="KW-0805">Transcription regulation</keyword>
<accession>A0AAN7Q5S6</accession>